<name>A0A554SGV3_9ACTN</name>
<protein>
    <submittedName>
        <fullName evidence="2">Uncharacterized protein</fullName>
    </submittedName>
</protein>
<gene>
    <name evidence="2" type="ORF">FNM00_03890</name>
</gene>
<dbReference type="Proteomes" id="UP000316988">
    <property type="component" value="Unassembled WGS sequence"/>
</dbReference>
<organism evidence="2 3">
    <name type="scientific">Aeromicrobium piscarium</name>
    <dbReference type="NCBI Taxonomy" id="2590901"/>
    <lineage>
        <taxon>Bacteria</taxon>
        <taxon>Bacillati</taxon>
        <taxon>Actinomycetota</taxon>
        <taxon>Actinomycetes</taxon>
        <taxon>Propionibacteriales</taxon>
        <taxon>Nocardioidaceae</taxon>
        <taxon>Aeromicrobium</taxon>
    </lineage>
</organism>
<dbReference type="AlphaFoldDB" id="A0A554SGV3"/>
<evidence type="ECO:0000256" key="1">
    <source>
        <dbReference type="SAM" id="MobiDB-lite"/>
    </source>
</evidence>
<evidence type="ECO:0000313" key="2">
    <source>
        <dbReference type="EMBL" id="TSD65574.1"/>
    </source>
</evidence>
<dbReference type="EMBL" id="VLNT01000002">
    <property type="protein sequence ID" value="TSD65574.1"/>
    <property type="molecule type" value="Genomic_DNA"/>
</dbReference>
<evidence type="ECO:0000313" key="3">
    <source>
        <dbReference type="Proteomes" id="UP000316988"/>
    </source>
</evidence>
<feature type="region of interest" description="Disordered" evidence="1">
    <location>
        <begin position="40"/>
        <end position="73"/>
    </location>
</feature>
<sequence>MPKPPKRKCCESTPRCQRCPLRMLKEGTLPAEYTVKKRRLVMADGSPLPKKDKKKKGKKKKKKARAEKKAAKASAALVFNASAVGGEPTRI</sequence>
<reference evidence="2 3" key="1">
    <citation type="submission" date="2019-07" db="EMBL/GenBank/DDBJ databases">
        <authorList>
            <person name="Zhao L.H."/>
        </authorList>
    </citation>
    <scope>NUCLEOTIDE SEQUENCE [LARGE SCALE GENOMIC DNA]</scope>
    <source>
        <strain evidence="2 3">Co35</strain>
    </source>
</reference>
<comment type="caution">
    <text evidence="2">The sequence shown here is derived from an EMBL/GenBank/DDBJ whole genome shotgun (WGS) entry which is preliminary data.</text>
</comment>
<dbReference type="RefSeq" id="WP_143911695.1">
    <property type="nucleotide sequence ID" value="NZ_VLNT01000002.1"/>
</dbReference>
<keyword evidence="3" id="KW-1185">Reference proteome</keyword>
<accession>A0A554SGV3</accession>
<feature type="compositionally biased region" description="Basic residues" evidence="1">
    <location>
        <begin position="51"/>
        <end position="66"/>
    </location>
</feature>
<proteinExistence type="predicted"/>
<dbReference type="OrthoDB" id="5193918at2"/>